<accession>A0A0M4MCH2</accession>
<comment type="similarity">
    <text evidence="2">Belongs to the pantothenate synthetase family.</text>
</comment>
<name>A0A0M4MCH2_9ACTN</name>
<dbReference type="Pfam" id="PF02569">
    <property type="entry name" value="Pantoate_ligase"/>
    <property type="match status" value="1"/>
</dbReference>
<evidence type="ECO:0000256" key="5">
    <source>
        <dbReference type="ARBA" id="ARBA00022655"/>
    </source>
</evidence>
<dbReference type="EC" id="6.3.2.1" evidence="3"/>
<proteinExistence type="inferred from homology"/>
<reference evidence="9 10" key="1">
    <citation type="journal article" date="2015" name="Genome Announc.">
        <title>Complete Genome Sequences for Two Strains of a Novel Fastidious, Partially Acid-Fast, Gram-Positive Corynebacterineae Bacterium, Derived from Human Clinical Samples.</title>
        <authorList>
            <person name="Nicholson A.C."/>
            <person name="Bell M."/>
            <person name="Humrighouse B.W."/>
            <person name="McQuiston J.R."/>
        </authorList>
    </citation>
    <scope>NUCLEOTIDE SEQUENCE [LARGE SCALE GENOMIC DNA]</scope>
    <source>
        <strain evidence="9 10">X1698</strain>
    </source>
</reference>
<dbReference type="EMBL" id="CP012390">
    <property type="protein sequence ID" value="ALE19196.1"/>
    <property type="molecule type" value="Genomic_DNA"/>
</dbReference>
<evidence type="ECO:0000256" key="4">
    <source>
        <dbReference type="ARBA" id="ARBA00022598"/>
    </source>
</evidence>
<keyword evidence="4" id="KW-0436">Ligase</keyword>
<dbReference type="OrthoDB" id="9773087at2"/>
<evidence type="ECO:0000256" key="2">
    <source>
        <dbReference type="ARBA" id="ARBA00009256"/>
    </source>
</evidence>
<keyword evidence="5" id="KW-0566">Pantothenate biosynthesis</keyword>
<protein>
    <recommendedName>
        <fullName evidence="3">pantoate--beta-alanine ligase (AMP-forming)</fullName>
        <ecNumber evidence="3">6.3.2.1</ecNumber>
    </recommendedName>
</protein>
<organism evidence="9 10">
    <name type="scientific">Lawsonella clevelandensis</name>
    <dbReference type="NCBI Taxonomy" id="1528099"/>
    <lineage>
        <taxon>Bacteria</taxon>
        <taxon>Bacillati</taxon>
        <taxon>Actinomycetota</taxon>
        <taxon>Actinomycetes</taxon>
        <taxon>Mycobacteriales</taxon>
        <taxon>Lawsonellaceae</taxon>
        <taxon>Lawsonella</taxon>
    </lineage>
</organism>
<dbReference type="PANTHER" id="PTHR21299">
    <property type="entry name" value="CYTIDYLATE KINASE/PANTOATE-BETA-ALANINE LIGASE"/>
    <property type="match status" value="1"/>
</dbReference>
<dbReference type="GO" id="GO:0004592">
    <property type="term" value="F:pantoate-beta-alanine ligase activity"/>
    <property type="evidence" value="ECO:0007669"/>
    <property type="project" value="UniProtKB-EC"/>
</dbReference>
<dbReference type="GO" id="GO:0005524">
    <property type="term" value="F:ATP binding"/>
    <property type="evidence" value="ECO:0007669"/>
    <property type="project" value="UniProtKB-KW"/>
</dbReference>
<dbReference type="GO" id="GO:0015940">
    <property type="term" value="P:pantothenate biosynthetic process"/>
    <property type="evidence" value="ECO:0007669"/>
    <property type="project" value="UniProtKB-UniPathway"/>
</dbReference>
<dbReference type="InterPro" id="IPR003721">
    <property type="entry name" value="Pantoate_ligase"/>
</dbReference>
<comment type="pathway">
    <text evidence="1">Cofactor biosynthesis; (R)-pantothenate biosynthesis; (R)-pantothenate from (R)-pantoate and beta-alanine: step 1/1.</text>
</comment>
<evidence type="ECO:0000256" key="6">
    <source>
        <dbReference type="ARBA" id="ARBA00022741"/>
    </source>
</evidence>
<evidence type="ECO:0000256" key="1">
    <source>
        <dbReference type="ARBA" id="ARBA00004990"/>
    </source>
</evidence>
<dbReference type="Proteomes" id="UP000068137">
    <property type="component" value="Chromosome"/>
</dbReference>
<keyword evidence="7" id="KW-0067">ATP-binding</keyword>
<sequence>MRSNPGYHPGTVTRHSSPDTIAQVARALHATSHQLILIPTRGGLHRGHIGLIDTAARVPGSILVVTSLSSDNSHLDQIEHDVEVLQSLSGCPPLFFAPAWETLFPHGLRTLVTPQDPTVAVPSPPGLAESLTMHAALLSLLRPARMFVGERDFYQLVTLRHLVKDLSLPTAVTGVTTLRDSNGMAISREHTDPRMAPALALSAALVAGAHAVREGAAGVLAAAEAVLASEPGLSHQQVVLTNYDLGPAPAEGDARLLVSACLADGTYCHDNIGLLLGTSQE</sequence>
<evidence type="ECO:0000256" key="8">
    <source>
        <dbReference type="ARBA" id="ARBA00048258"/>
    </source>
</evidence>
<dbReference type="UniPathway" id="UPA00028">
    <property type="reaction ID" value="UER00005"/>
</dbReference>
<evidence type="ECO:0000313" key="10">
    <source>
        <dbReference type="Proteomes" id="UP000068137"/>
    </source>
</evidence>
<dbReference type="RefSeq" id="WP_053962228.1">
    <property type="nucleotide sequence ID" value="NZ_CP012390.1"/>
</dbReference>
<dbReference type="STRING" id="1528099.AL705_05935"/>
<dbReference type="InterPro" id="IPR014729">
    <property type="entry name" value="Rossmann-like_a/b/a_fold"/>
</dbReference>
<gene>
    <name evidence="9" type="ORF">AL705_05935</name>
</gene>
<evidence type="ECO:0000256" key="3">
    <source>
        <dbReference type="ARBA" id="ARBA00012219"/>
    </source>
</evidence>
<dbReference type="Gene3D" id="3.30.1300.10">
    <property type="entry name" value="Pantoate-beta-alanine ligase, C-terminal domain"/>
    <property type="match status" value="1"/>
</dbReference>
<keyword evidence="6" id="KW-0547">Nucleotide-binding</keyword>
<dbReference type="GO" id="GO:0005829">
    <property type="term" value="C:cytosol"/>
    <property type="evidence" value="ECO:0007669"/>
    <property type="project" value="TreeGrafter"/>
</dbReference>
<dbReference type="SUPFAM" id="SSF52374">
    <property type="entry name" value="Nucleotidylyl transferase"/>
    <property type="match status" value="1"/>
</dbReference>
<evidence type="ECO:0000313" key="9">
    <source>
        <dbReference type="EMBL" id="ALE19196.1"/>
    </source>
</evidence>
<evidence type="ECO:0000256" key="7">
    <source>
        <dbReference type="ARBA" id="ARBA00022840"/>
    </source>
</evidence>
<dbReference type="InterPro" id="IPR042176">
    <property type="entry name" value="Pantoate_ligase_C"/>
</dbReference>
<dbReference type="AlphaFoldDB" id="A0A0M4MCH2"/>
<dbReference type="PANTHER" id="PTHR21299:SF1">
    <property type="entry name" value="PANTOATE--BETA-ALANINE LIGASE"/>
    <property type="match status" value="1"/>
</dbReference>
<dbReference type="Gene3D" id="3.40.50.620">
    <property type="entry name" value="HUPs"/>
    <property type="match status" value="1"/>
</dbReference>
<comment type="catalytic activity">
    <reaction evidence="8">
        <text>(R)-pantoate + beta-alanine + ATP = (R)-pantothenate + AMP + diphosphate + H(+)</text>
        <dbReference type="Rhea" id="RHEA:10912"/>
        <dbReference type="ChEBI" id="CHEBI:15378"/>
        <dbReference type="ChEBI" id="CHEBI:15980"/>
        <dbReference type="ChEBI" id="CHEBI:29032"/>
        <dbReference type="ChEBI" id="CHEBI:30616"/>
        <dbReference type="ChEBI" id="CHEBI:33019"/>
        <dbReference type="ChEBI" id="CHEBI:57966"/>
        <dbReference type="ChEBI" id="CHEBI:456215"/>
        <dbReference type="EC" id="6.3.2.1"/>
    </reaction>
</comment>
<dbReference type="KEGG" id="cbq:AL705_05935"/>